<evidence type="ECO:0000313" key="2">
    <source>
        <dbReference type="Proteomes" id="UP000278673"/>
    </source>
</evidence>
<dbReference type="RefSeq" id="WP_122181833.1">
    <property type="nucleotide sequence ID" value="NZ_RFFJ01000002.1"/>
</dbReference>
<sequence>MSHNATEPTQLVPYVEALRARLPAAQFILLMRTFNAWLTGGGRLGVPLVPRHGAEDEPFTAELQNEMLTLMRLTTAS</sequence>
<dbReference type="AlphaFoldDB" id="A0A3M2MAB3"/>
<comment type="caution">
    <text evidence="1">The sequence shown here is derived from an EMBL/GenBank/DDBJ whole genome shotgun (WGS) entry which is preliminary data.</text>
</comment>
<name>A0A3M2MAB3_9ACTN</name>
<gene>
    <name evidence="1" type="ORF">EBN88_00950</name>
</gene>
<reference evidence="1 2" key="1">
    <citation type="submission" date="2018-10" db="EMBL/GenBank/DDBJ databases">
        <title>Isolation, diversity and antifungal activity of actinobacteria from wheat.</title>
        <authorList>
            <person name="Han C."/>
        </authorList>
    </citation>
    <scope>NUCLEOTIDE SEQUENCE [LARGE SCALE GENOMIC DNA]</scope>
    <source>
        <strain evidence="1 2">NEAU-YY642</strain>
    </source>
</reference>
<proteinExistence type="predicted"/>
<keyword evidence="2" id="KW-1185">Reference proteome</keyword>
<dbReference type="Proteomes" id="UP000278673">
    <property type="component" value="Unassembled WGS sequence"/>
</dbReference>
<protein>
    <submittedName>
        <fullName evidence="1">Uncharacterized protein</fullName>
    </submittedName>
</protein>
<accession>A0A3M2MAB3</accession>
<evidence type="ECO:0000313" key="1">
    <source>
        <dbReference type="EMBL" id="RMI46486.1"/>
    </source>
</evidence>
<dbReference type="EMBL" id="RFFJ01000002">
    <property type="protein sequence ID" value="RMI46486.1"/>
    <property type="molecule type" value="Genomic_DNA"/>
</dbReference>
<organism evidence="1 2">
    <name type="scientific">Streptomyces triticirhizae</name>
    <dbReference type="NCBI Taxonomy" id="2483353"/>
    <lineage>
        <taxon>Bacteria</taxon>
        <taxon>Bacillati</taxon>
        <taxon>Actinomycetota</taxon>
        <taxon>Actinomycetes</taxon>
        <taxon>Kitasatosporales</taxon>
        <taxon>Streptomycetaceae</taxon>
        <taxon>Streptomyces</taxon>
    </lineage>
</organism>